<dbReference type="Proteomes" id="UP000195880">
    <property type="component" value="Chromosome"/>
</dbReference>
<feature type="signal peptide" evidence="3">
    <location>
        <begin position="1"/>
        <end position="46"/>
    </location>
</feature>
<evidence type="ECO:0000259" key="4">
    <source>
        <dbReference type="Pfam" id="PF20434"/>
    </source>
</evidence>
<dbReference type="InterPro" id="IPR049492">
    <property type="entry name" value="BD-FAE-like_dom"/>
</dbReference>
<dbReference type="RefSeq" id="WP_087884392.1">
    <property type="nucleotide sequence ID" value="NZ_CP021748.1"/>
</dbReference>
<evidence type="ECO:0000313" key="5">
    <source>
        <dbReference type="EMBL" id="ARX83970.1"/>
    </source>
</evidence>
<evidence type="ECO:0000313" key="6">
    <source>
        <dbReference type="Proteomes" id="UP000195880"/>
    </source>
</evidence>
<dbReference type="KEGG" id="salf:SMD44_03403"/>
<dbReference type="Gene3D" id="3.40.50.1820">
    <property type="entry name" value="alpha/beta hydrolase"/>
    <property type="match status" value="1"/>
</dbReference>
<dbReference type="InterPro" id="IPR050300">
    <property type="entry name" value="GDXG_lipolytic_enzyme"/>
</dbReference>
<sequence>MTVRHRRPTARHRRPAPRHRSANLRRALLTLSLCGTLLSASVAAEASPEAPPPGRVFSYGEHARQTVTVYGAPSGGGTRPSLVVLHGGSWARDTDWSGWSRWFAARGFTVYETDYRLSSDAVWPAQRTDVLAALRWIARREGPRAPRPLLLGSSAGGHLAVSVGAYRDGLSHVRGVAALSPVASPYRAWQDGARPGAQDRRRALRQAAKRLAGCDPDTAGQRCWARWGDLAAASHASGARDAPLYLVHSAGDYVPPAHSAELAAAQRREGLRDVTVRTLPGSAHGGPLLKAPGLARDVLAWLRAHSGARSPQR</sequence>
<dbReference type="InterPro" id="IPR029058">
    <property type="entry name" value="AB_hydrolase_fold"/>
</dbReference>
<gene>
    <name evidence="5" type="ORF">SMD44_03403</name>
</gene>
<evidence type="ECO:0000256" key="1">
    <source>
        <dbReference type="ARBA" id="ARBA00022801"/>
    </source>
</evidence>
<dbReference type="SUPFAM" id="SSF53474">
    <property type="entry name" value="alpha/beta-Hydrolases"/>
    <property type="match status" value="1"/>
</dbReference>
<dbReference type="PANTHER" id="PTHR48081">
    <property type="entry name" value="AB HYDROLASE SUPERFAMILY PROTEIN C4A8.06C"/>
    <property type="match status" value="1"/>
</dbReference>
<proteinExistence type="predicted"/>
<reference evidence="5 6" key="1">
    <citation type="submission" date="2017-05" db="EMBL/GenBank/DDBJ databases">
        <title>Streptomyces alboflavus Genome sequencing and assembly.</title>
        <authorList>
            <person name="Wang Y."/>
            <person name="Du B."/>
            <person name="Ding Y."/>
            <person name="Liu H."/>
            <person name="Hou Q."/>
            <person name="Liu K."/>
            <person name="Wang C."/>
            <person name="Yao L."/>
        </authorList>
    </citation>
    <scope>NUCLEOTIDE SEQUENCE [LARGE SCALE GENOMIC DNA]</scope>
    <source>
        <strain evidence="5 6">MDJK44</strain>
    </source>
</reference>
<feature type="chain" id="PRO_5012373641" description="BD-FAE-like domain-containing protein" evidence="3">
    <location>
        <begin position="47"/>
        <end position="313"/>
    </location>
</feature>
<dbReference type="eggNOG" id="COG0657">
    <property type="taxonomic scope" value="Bacteria"/>
</dbReference>
<accession>A0A1Z1WC72</accession>
<dbReference type="OrthoDB" id="255603at2"/>
<dbReference type="STRING" id="67267.GCA_000716675_08244"/>
<keyword evidence="1" id="KW-0378">Hydrolase</keyword>
<evidence type="ECO:0000256" key="2">
    <source>
        <dbReference type="SAM" id="MobiDB-lite"/>
    </source>
</evidence>
<protein>
    <recommendedName>
        <fullName evidence="4">BD-FAE-like domain-containing protein</fullName>
    </recommendedName>
</protein>
<dbReference type="Pfam" id="PF20434">
    <property type="entry name" value="BD-FAE"/>
    <property type="match status" value="1"/>
</dbReference>
<dbReference type="EMBL" id="CP021748">
    <property type="protein sequence ID" value="ARX83970.1"/>
    <property type="molecule type" value="Genomic_DNA"/>
</dbReference>
<keyword evidence="6" id="KW-1185">Reference proteome</keyword>
<feature type="domain" description="BD-FAE-like" evidence="4">
    <location>
        <begin position="69"/>
        <end position="166"/>
    </location>
</feature>
<name>A0A1Z1WC72_9ACTN</name>
<organism evidence="5 6">
    <name type="scientific">Streptomyces alboflavus</name>
    <dbReference type="NCBI Taxonomy" id="67267"/>
    <lineage>
        <taxon>Bacteria</taxon>
        <taxon>Bacillati</taxon>
        <taxon>Actinomycetota</taxon>
        <taxon>Actinomycetes</taxon>
        <taxon>Kitasatosporales</taxon>
        <taxon>Streptomycetaceae</taxon>
        <taxon>Streptomyces</taxon>
    </lineage>
</organism>
<dbReference type="AlphaFoldDB" id="A0A1Z1WC72"/>
<dbReference type="GO" id="GO:0016787">
    <property type="term" value="F:hydrolase activity"/>
    <property type="evidence" value="ECO:0007669"/>
    <property type="project" value="UniProtKB-KW"/>
</dbReference>
<evidence type="ECO:0000256" key="3">
    <source>
        <dbReference type="SAM" id="SignalP"/>
    </source>
</evidence>
<feature type="region of interest" description="Disordered" evidence="2">
    <location>
        <begin position="1"/>
        <end position="20"/>
    </location>
</feature>
<keyword evidence="3" id="KW-0732">Signal</keyword>